<comment type="cofactor">
    <cofactor evidence="1">
        <name>FAD</name>
        <dbReference type="ChEBI" id="CHEBI:57692"/>
    </cofactor>
</comment>
<evidence type="ECO:0000256" key="2">
    <source>
        <dbReference type="ARBA" id="ARBA00022630"/>
    </source>
</evidence>
<dbReference type="SUPFAM" id="SSF51905">
    <property type="entry name" value="FAD/NAD(P)-binding domain"/>
    <property type="match status" value="2"/>
</dbReference>
<protein>
    <submittedName>
        <fullName evidence="5">Pyridine nucleotide-disulfide oxidoreductase</fullName>
    </submittedName>
</protein>
<dbReference type="RefSeq" id="WP_002852351.1">
    <property type="nucleotide sequence ID" value="NZ_ADKM02000122.1"/>
</dbReference>
<proteinExistence type="predicted"/>
<dbReference type="Gene3D" id="3.50.50.60">
    <property type="entry name" value="FAD/NAD(P)-binding domain"/>
    <property type="match status" value="2"/>
</dbReference>
<evidence type="ECO:0000256" key="1">
    <source>
        <dbReference type="ARBA" id="ARBA00001974"/>
    </source>
</evidence>
<dbReference type="InterPro" id="IPR023753">
    <property type="entry name" value="FAD/NAD-binding_dom"/>
</dbReference>
<evidence type="ECO:0000313" key="5">
    <source>
        <dbReference type="EMBL" id="EGC01919.1"/>
    </source>
</evidence>
<dbReference type="InterPro" id="IPR036188">
    <property type="entry name" value="FAD/NAD-bd_sf"/>
</dbReference>
<evidence type="ECO:0000256" key="3">
    <source>
        <dbReference type="ARBA" id="ARBA00022827"/>
    </source>
</evidence>
<dbReference type="InterPro" id="IPR016156">
    <property type="entry name" value="FAD/NAD-linked_Rdtase_dimer_sf"/>
</dbReference>
<sequence length="411" mass="44412">MGEYLIIGNGTAAVGCIEGIRSTDRESGITVISAEEHHVYSRPLISYYLEGKTDLERMLYRPKDFYGKNGVKLIYGRAEKLDPKKRTVTLADKQKKTFDKLCICTGSSPFVPKFEGLETVKKHFTFMTLDDSLALEKALTKDSRVLIVGAGLIGLKCAEGIMGRVGSVTVCDLADRVLSSILDSECAAVMQEHLEKQGMKFMLGDTAVKFKGNKAFMKSGAEVGFDILVLAVGVRAETGLAAQAGCEVNRGIIINDTMQTTVNDIYAAGDCSEGYDSSTGTNRVLAILPNAYMQGRCAGINMAGGESSLNDLIPMNSIGFFGLHCATAGAYPADADIFEEKSGNGIRRLYVKDDCLAGFIIIGDVNRAGVYTSLVREKTRLDERALEMLKASPSLAIFSPEIRRRKLGGAV</sequence>
<keyword evidence="2" id="KW-0285">Flavoprotein</keyword>
<dbReference type="Gene3D" id="3.30.390.30">
    <property type="match status" value="1"/>
</dbReference>
<evidence type="ECO:0000259" key="4">
    <source>
        <dbReference type="Pfam" id="PF07992"/>
    </source>
</evidence>
<dbReference type="Pfam" id="PF07992">
    <property type="entry name" value="Pyr_redox_2"/>
    <property type="match status" value="1"/>
</dbReference>
<organism evidence="5 6">
    <name type="scientific">Ruminococcus albus 8</name>
    <dbReference type="NCBI Taxonomy" id="246199"/>
    <lineage>
        <taxon>Bacteria</taxon>
        <taxon>Bacillati</taxon>
        <taxon>Bacillota</taxon>
        <taxon>Clostridia</taxon>
        <taxon>Eubacteriales</taxon>
        <taxon>Oscillospiraceae</taxon>
        <taxon>Ruminococcus</taxon>
    </lineage>
</organism>
<dbReference type="OrthoDB" id="9807946at2"/>
<dbReference type="PANTHER" id="PTHR43429:SF3">
    <property type="entry name" value="NITRITE REDUCTASE [NAD(P)H]"/>
    <property type="match status" value="1"/>
</dbReference>
<dbReference type="AlphaFoldDB" id="E9SFV9"/>
<gene>
    <name evidence="5" type="ORF">CUS_7680</name>
</gene>
<dbReference type="GO" id="GO:0016491">
    <property type="term" value="F:oxidoreductase activity"/>
    <property type="evidence" value="ECO:0007669"/>
    <property type="project" value="InterPro"/>
</dbReference>
<accession>E9SFV9</accession>
<dbReference type="PRINTS" id="PR00368">
    <property type="entry name" value="FADPNR"/>
</dbReference>
<feature type="domain" description="FAD/NAD(P)-binding" evidence="4">
    <location>
        <begin position="4"/>
        <end position="295"/>
    </location>
</feature>
<dbReference type="PANTHER" id="PTHR43429">
    <property type="entry name" value="PYRIDINE NUCLEOTIDE-DISULFIDE OXIDOREDUCTASE DOMAIN-CONTAINING"/>
    <property type="match status" value="1"/>
</dbReference>
<dbReference type="eggNOG" id="COG1251">
    <property type="taxonomic scope" value="Bacteria"/>
</dbReference>
<dbReference type="Proteomes" id="UP000004259">
    <property type="component" value="Unassembled WGS sequence"/>
</dbReference>
<keyword evidence="6" id="KW-1185">Reference proteome</keyword>
<dbReference type="EMBL" id="ADKM02000122">
    <property type="protein sequence ID" value="EGC01919.1"/>
    <property type="molecule type" value="Genomic_DNA"/>
</dbReference>
<dbReference type="InterPro" id="IPR050260">
    <property type="entry name" value="FAD-bd_OxRdtase"/>
</dbReference>
<keyword evidence="3" id="KW-0274">FAD</keyword>
<dbReference type="PRINTS" id="PR00411">
    <property type="entry name" value="PNDRDTASEI"/>
</dbReference>
<reference evidence="5 6" key="1">
    <citation type="submission" date="2011-02" db="EMBL/GenBank/DDBJ databases">
        <authorList>
            <person name="Nelson K.E."/>
            <person name="Sutton G."/>
            <person name="Torralba M."/>
            <person name="Durkin S."/>
            <person name="Harkins D."/>
            <person name="Montgomery R."/>
            <person name="Ziemer C."/>
            <person name="Klaassens E."/>
            <person name="Ocuiv P."/>
            <person name="Morrison M."/>
        </authorList>
    </citation>
    <scope>NUCLEOTIDE SEQUENCE [LARGE SCALE GENOMIC DNA]</scope>
    <source>
        <strain evidence="5 6">8</strain>
    </source>
</reference>
<evidence type="ECO:0000313" key="6">
    <source>
        <dbReference type="Proteomes" id="UP000004259"/>
    </source>
</evidence>
<comment type="caution">
    <text evidence="5">The sequence shown here is derived from an EMBL/GenBank/DDBJ whole genome shotgun (WGS) entry which is preliminary data.</text>
</comment>
<name>E9SFV9_RUMAL</name>
<dbReference type="STRING" id="246199.CUS_7680"/>